<dbReference type="GO" id="GO:0022857">
    <property type="term" value="F:transmembrane transporter activity"/>
    <property type="evidence" value="ECO:0007669"/>
    <property type="project" value="InterPro"/>
</dbReference>
<reference evidence="9" key="1">
    <citation type="journal article" date="2020" name="mSystems">
        <title>Genome- and Community-Level Interaction Insights into Carbon Utilization and Element Cycling Functions of Hydrothermarchaeota in Hydrothermal Sediment.</title>
        <authorList>
            <person name="Zhou Z."/>
            <person name="Liu Y."/>
            <person name="Xu W."/>
            <person name="Pan J."/>
            <person name="Luo Z.H."/>
            <person name="Li M."/>
        </authorList>
    </citation>
    <scope>NUCLEOTIDE SEQUENCE [LARGE SCALE GENOMIC DNA]</scope>
    <source>
        <strain evidence="9">SpSt-1179</strain>
    </source>
</reference>
<feature type="transmembrane region" description="Helical" evidence="6">
    <location>
        <begin position="46"/>
        <end position="66"/>
    </location>
</feature>
<dbReference type="InterPro" id="IPR044770">
    <property type="entry name" value="MFS_spinster-like"/>
</dbReference>
<dbReference type="GO" id="GO:0016020">
    <property type="term" value="C:membrane"/>
    <property type="evidence" value="ECO:0007669"/>
    <property type="project" value="UniProtKB-SubCell"/>
</dbReference>
<evidence type="ECO:0000313" key="9">
    <source>
        <dbReference type="EMBL" id="HDP76626.1"/>
    </source>
</evidence>
<evidence type="ECO:0000256" key="3">
    <source>
        <dbReference type="ARBA" id="ARBA00022692"/>
    </source>
</evidence>
<feature type="domain" description="Major facilitator superfamily (MFS) profile" evidence="8">
    <location>
        <begin position="9"/>
        <end position="420"/>
    </location>
</feature>
<protein>
    <submittedName>
        <fullName evidence="9">MFS transporter</fullName>
    </submittedName>
</protein>
<evidence type="ECO:0000259" key="8">
    <source>
        <dbReference type="PROSITE" id="PS50850"/>
    </source>
</evidence>
<feature type="transmembrane region" description="Helical" evidence="6">
    <location>
        <begin position="161"/>
        <end position="182"/>
    </location>
</feature>
<evidence type="ECO:0000256" key="6">
    <source>
        <dbReference type="SAM" id="Phobius"/>
    </source>
</evidence>
<dbReference type="Pfam" id="PF07690">
    <property type="entry name" value="MFS_1"/>
    <property type="match status" value="1"/>
</dbReference>
<feature type="chain" id="PRO_5027788547" evidence="7">
    <location>
        <begin position="23"/>
        <end position="435"/>
    </location>
</feature>
<feature type="transmembrane region" description="Helical" evidence="6">
    <location>
        <begin position="359"/>
        <end position="378"/>
    </location>
</feature>
<feature type="transmembrane region" description="Helical" evidence="6">
    <location>
        <begin position="259"/>
        <end position="285"/>
    </location>
</feature>
<feature type="signal peptide" evidence="7">
    <location>
        <begin position="1"/>
        <end position="22"/>
    </location>
</feature>
<feature type="transmembrane region" description="Helical" evidence="6">
    <location>
        <begin position="390"/>
        <end position="413"/>
    </location>
</feature>
<organism evidence="9">
    <name type="scientific">Mesotoga infera</name>
    <dbReference type="NCBI Taxonomy" id="1236046"/>
    <lineage>
        <taxon>Bacteria</taxon>
        <taxon>Thermotogati</taxon>
        <taxon>Thermotogota</taxon>
        <taxon>Thermotogae</taxon>
        <taxon>Kosmotogales</taxon>
        <taxon>Kosmotogaceae</taxon>
        <taxon>Mesotoga</taxon>
    </lineage>
</organism>
<name>A0A7C1H4G8_9BACT</name>
<comment type="subcellular location">
    <subcellularLocation>
        <location evidence="1">Membrane</location>
        <topology evidence="1">Multi-pass membrane protein</topology>
    </subcellularLocation>
</comment>
<dbReference type="PROSITE" id="PS50850">
    <property type="entry name" value="MFS"/>
    <property type="match status" value="1"/>
</dbReference>
<dbReference type="InterPro" id="IPR011701">
    <property type="entry name" value="MFS"/>
</dbReference>
<dbReference type="AlphaFoldDB" id="A0A7C1H4G8"/>
<feature type="transmembrane region" description="Helical" evidence="6">
    <location>
        <begin position="73"/>
        <end position="93"/>
    </location>
</feature>
<feature type="transmembrane region" description="Helical" evidence="6">
    <location>
        <begin position="319"/>
        <end position="338"/>
    </location>
</feature>
<dbReference type="EMBL" id="DSBT01000011">
    <property type="protein sequence ID" value="HDP76626.1"/>
    <property type="molecule type" value="Genomic_DNA"/>
</dbReference>
<keyword evidence="5 6" id="KW-0472">Membrane</keyword>
<evidence type="ECO:0000256" key="1">
    <source>
        <dbReference type="ARBA" id="ARBA00004141"/>
    </source>
</evidence>
<dbReference type="PANTHER" id="PTHR23505">
    <property type="entry name" value="SPINSTER"/>
    <property type="match status" value="1"/>
</dbReference>
<accession>A0A7C1H4G8</accession>
<evidence type="ECO:0000256" key="7">
    <source>
        <dbReference type="SAM" id="SignalP"/>
    </source>
</evidence>
<evidence type="ECO:0000256" key="5">
    <source>
        <dbReference type="ARBA" id="ARBA00023136"/>
    </source>
</evidence>
<feature type="transmembrane region" description="Helical" evidence="6">
    <location>
        <begin position="224"/>
        <end position="244"/>
    </location>
</feature>
<keyword evidence="2" id="KW-0813">Transport</keyword>
<dbReference type="InterPro" id="IPR036259">
    <property type="entry name" value="MFS_trans_sf"/>
</dbReference>
<dbReference type="InterPro" id="IPR020846">
    <property type="entry name" value="MFS_dom"/>
</dbReference>
<keyword evidence="4 6" id="KW-1133">Transmembrane helix</keyword>
<gene>
    <name evidence="9" type="ORF">ENN47_00275</name>
</gene>
<keyword evidence="7" id="KW-0732">Signal</keyword>
<feature type="transmembrane region" description="Helical" evidence="6">
    <location>
        <begin position="133"/>
        <end position="155"/>
    </location>
</feature>
<keyword evidence="3 6" id="KW-0812">Transmembrane</keyword>
<dbReference type="Gene3D" id="1.20.1250.20">
    <property type="entry name" value="MFS general substrate transporter like domains"/>
    <property type="match status" value="1"/>
</dbReference>
<feature type="transmembrane region" description="Helical" evidence="6">
    <location>
        <begin position="292"/>
        <end position="313"/>
    </location>
</feature>
<dbReference type="Proteomes" id="UP000886198">
    <property type="component" value="Unassembled WGS sequence"/>
</dbReference>
<dbReference type="PANTHER" id="PTHR23505:SF79">
    <property type="entry name" value="PROTEIN SPINSTER"/>
    <property type="match status" value="1"/>
</dbReference>
<dbReference type="SUPFAM" id="SSF103473">
    <property type="entry name" value="MFS general substrate transporter"/>
    <property type="match status" value="1"/>
</dbReference>
<evidence type="ECO:0000256" key="4">
    <source>
        <dbReference type="ARBA" id="ARBA00022989"/>
    </source>
</evidence>
<evidence type="ECO:0000256" key="2">
    <source>
        <dbReference type="ARBA" id="ARBA00022448"/>
    </source>
</evidence>
<sequence>MKKGKAAFVLFLLLFMMVFLNADQMVMSPNIGEIEAEFGITKADIGLIQGSFTIVGALISLFWGFLADKYSRIHLLLLSVLVGEIPCFLSAFVETFPQLFIARALTGIGVGALFPVVFSYAGDAFKESQRAKVNSFLSTAISLGAIVGMVIAGFTGTSLGWRTPFIIVSLPNIVLAFLFFLFAEEPKRGAAEVAVGELVDQGINYIGKVRLSDYKDLFKVKTNLILFIQGILGTIPWGAIPYYLVNYFETSKNLSKESATLIFIFFGVGNVLGIFFGGLVGGLLYKKKPSYMPLFSGITTIIGTFVALLALNFPPVEGAGSFIMLGALGMVAAASASMTGPNMKTMLMNVNPPENRGRIFSVFNLTDSLGTGFGQFFAGTLATAVGSLGVAMNVSALFWLPCGLVLLTAALAFPRDIDSLHKKMKETALTMGREK</sequence>
<comment type="caution">
    <text evidence="9">The sequence shown here is derived from an EMBL/GenBank/DDBJ whole genome shotgun (WGS) entry which is preliminary data.</text>
</comment>
<feature type="transmembrane region" description="Helical" evidence="6">
    <location>
        <begin position="99"/>
        <end position="121"/>
    </location>
</feature>
<proteinExistence type="predicted"/>